<accession>A0A1H7ZU11</accession>
<dbReference type="EMBL" id="FOBB01000005">
    <property type="protein sequence ID" value="SEM62122.1"/>
    <property type="molecule type" value="Genomic_DNA"/>
</dbReference>
<proteinExistence type="predicted"/>
<organism evidence="1 2">
    <name type="scientific">Chitinophaga rupis</name>
    <dbReference type="NCBI Taxonomy" id="573321"/>
    <lineage>
        <taxon>Bacteria</taxon>
        <taxon>Pseudomonadati</taxon>
        <taxon>Bacteroidota</taxon>
        <taxon>Chitinophagia</taxon>
        <taxon>Chitinophagales</taxon>
        <taxon>Chitinophagaceae</taxon>
        <taxon>Chitinophaga</taxon>
    </lineage>
</organism>
<dbReference type="Proteomes" id="UP000198984">
    <property type="component" value="Unassembled WGS sequence"/>
</dbReference>
<protein>
    <submittedName>
        <fullName evidence="1">Uncharacterized protein</fullName>
    </submittedName>
</protein>
<dbReference type="OrthoDB" id="1371354at2"/>
<name>A0A1H7ZU11_9BACT</name>
<dbReference type="AlphaFoldDB" id="A0A1H7ZU11"/>
<keyword evidence="2" id="KW-1185">Reference proteome</keyword>
<dbReference type="RefSeq" id="WP_089916510.1">
    <property type="nucleotide sequence ID" value="NZ_FOBB01000005.1"/>
</dbReference>
<evidence type="ECO:0000313" key="2">
    <source>
        <dbReference type="Proteomes" id="UP000198984"/>
    </source>
</evidence>
<gene>
    <name evidence="1" type="ORF">SAMN04488505_105212</name>
</gene>
<reference evidence="1 2" key="1">
    <citation type="submission" date="2016-10" db="EMBL/GenBank/DDBJ databases">
        <authorList>
            <person name="de Groot N.N."/>
        </authorList>
    </citation>
    <scope>NUCLEOTIDE SEQUENCE [LARGE SCALE GENOMIC DNA]</scope>
    <source>
        <strain evidence="1 2">DSM 21039</strain>
    </source>
</reference>
<sequence>MNFAYTNEQIEEIVNWTLSGLTMYYRDSELPADVIAKYQVGHIFRSQTFVDVSGFAGQLTKNCRFIFASSKAAPLYKVNPEIEKWQQHTINADSYFKVLDIYQKEGKTQLFLLHIPATAIDFFKNTVLRLGDDNLEEQFIGKARASLDQKMQMPPAPALEEAEWVHRTEFPIGLDVKNEFFPIQPTTPLLPQAAPLANAIRKMTNDTALNKAAIVEPPAAKDTGRFWKKMF</sequence>
<evidence type="ECO:0000313" key="1">
    <source>
        <dbReference type="EMBL" id="SEM62122.1"/>
    </source>
</evidence>